<dbReference type="AlphaFoldDB" id="A0A1A8TRV9"/>
<dbReference type="CDD" id="cd08566">
    <property type="entry name" value="GDPD_AtGDE_like"/>
    <property type="match status" value="1"/>
</dbReference>
<dbReference type="PROSITE" id="PS51704">
    <property type="entry name" value="GP_PDE"/>
    <property type="match status" value="1"/>
</dbReference>
<dbReference type="Gene3D" id="3.20.20.190">
    <property type="entry name" value="Phosphatidylinositol (PI) phosphodiesterase"/>
    <property type="match status" value="1"/>
</dbReference>
<dbReference type="RefSeq" id="WP_067018868.1">
    <property type="nucleotide sequence ID" value="NZ_FLOB01000011.1"/>
</dbReference>
<reference evidence="2 3" key="1">
    <citation type="submission" date="2016-06" db="EMBL/GenBank/DDBJ databases">
        <authorList>
            <person name="Kjaerup R.B."/>
            <person name="Dalgaard T.S."/>
            <person name="Juul-Madsen H.R."/>
        </authorList>
    </citation>
    <scope>NUCLEOTIDE SEQUENCE [LARGE SCALE GENOMIC DNA]</scope>
    <source>
        <strain evidence="2 3">CECT 8886</strain>
    </source>
</reference>
<feature type="domain" description="GP-PDE" evidence="1">
    <location>
        <begin position="17"/>
        <end position="270"/>
    </location>
</feature>
<organism evidence="2 3">
    <name type="scientific">Marinomonas spartinae</name>
    <dbReference type="NCBI Taxonomy" id="1792290"/>
    <lineage>
        <taxon>Bacteria</taxon>
        <taxon>Pseudomonadati</taxon>
        <taxon>Pseudomonadota</taxon>
        <taxon>Gammaproteobacteria</taxon>
        <taxon>Oceanospirillales</taxon>
        <taxon>Oceanospirillaceae</taxon>
        <taxon>Marinomonas</taxon>
    </lineage>
</organism>
<dbReference type="GO" id="GO:0006580">
    <property type="term" value="P:ethanolamine metabolic process"/>
    <property type="evidence" value="ECO:0007669"/>
    <property type="project" value="TreeGrafter"/>
</dbReference>
<dbReference type="EC" id="3.1.4.46" evidence="2"/>
<proteinExistence type="predicted"/>
<sequence length="278" mass="31090">MTTHSELFTISRTNPKIMTIAHRGAWKNAPENSLLAVEHAIMAGADMVEIDTQKCLTGEFVVIHDDTLDRTTNGKGLVSETTLEQIQTLHLRQGAGGEGSEVTTQPLPLLSDLLAYAKGKILVNIDAKHPEDLPDIIIEVERLNMQDIAVVKSPYDPEQTEWATLTDTVKHMPMMHARRGHFLDDLQTLAPKRPIMIELSFDDLNELQQAKPLLESMDCRIWINTLDPVHPLDMMDSTALINPEKVWGTLIDAGVGAIQTDLPEYLAQWLKQRDVFGE</sequence>
<keyword evidence="3" id="KW-1185">Reference proteome</keyword>
<dbReference type="InterPro" id="IPR030395">
    <property type="entry name" value="GP_PDE_dom"/>
</dbReference>
<name>A0A1A8TRV9_9GAMM</name>
<dbReference type="Proteomes" id="UP000092544">
    <property type="component" value="Unassembled WGS sequence"/>
</dbReference>
<dbReference type="PANTHER" id="PTHR46320:SF1">
    <property type="entry name" value="GLYCEROPHOSPHODIESTER PHOSPHODIESTERASE 1"/>
    <property type="match status" value="1"/>
</dbReference>
<dbReference type="Pfam" id="PF16387">
    <property type="entry name" value="DUF4996"/>
    <property type="match status" value="1"/>
</dbReference>
<dbReference type="GO" id="GO:0006644">
    <property type="term" value="P:phospholipid metabolic process"/>
    <property type="evidence" value="ECO:0007669"/>
    <property type="project" value="TreeGrafter"/>
</dbReference>
<dbReference type="Pfam" id="PF03009">
    <property type="entry name" value="GDPD"/>
    <property type="match status" value="1"/>
</dbReference>
<evidence type="ECO:0000313" key="3">
    <source>
        <dbReference type="Proteomes" id="UP000092544"/>
    </source>
</evidence>
<evidence type="ECO:0000259" key="1">
    <source>
        <dbReference type="PROSITE" id="PS51704"/>
    </source>
</evidence>
<dbReference type="STRING" id="1792290.MSP8886_03540"/>
<dbReference type="GO" id="GO:0070291">
    <property type="term" value="P:N-acylethanolamine metabolic process"/>
    <property type="evidence" value="ECO:0007669"/>
    <property type="project" value="TreeGrafter"/>
</dbReference>
<dbReference type="GO" id="GO:0008889">
    <property type="term" value="F:glycerophosphodiester phosphodiesterase activity"/>
    <property type="evidence" value="ECO:0007669"/>
    <property type="project" value="UniProtKB-EC"/>
</dbReference>
<gene>
    <name evidence="2" type="primary">ugpQ_2</name>
    <name evidence="2" type="ORF">MSP8886_03540</name>
</gene>
<dbReference type="GO" id="GO:0005886">
    <property type="term" value="C:plasma membrane"/>
    <property type="evidence" value="ECO:0007669"/>
    <property type="project" value="TreeGrafter"/>
</dbReference>
<protein>
    <submittedName>
        <fullName evidence="2">Glycerophosphoryl diester phosphodiesterase</fullName>
        <ecNumber evidence="2">3.1.4.46</ecNumber>
    </submittedName>
</protein>
<accession>A0A1A8TRV9</accession>
<dbReference type="EMBL" id="FLOB01000011">
    <property type="protein sequence ID" value="SBS35990.1"/>
    <property type="molecule type" value="Genomic_DNA"/>
</dbReference>
<dbReference type="PANTHER" id="PTHR46320">
    <property type="entry name" value="GLYCEROPHOSPHODIESTER PHOSPHODIESTERASE 1"/>
    <property type="match status" value="1"/>
</dbReference>
<evidence type="ECO:0000313" key="2">
    <source>
        <dbReference type="EMBL" id="SBS35990.1"/>
    </source>
</evidence>
<dbReference type="InterPro" id="IPR032160">
    <property type="entry name" value="DUF4996"/>
</dbReference>
<dbReference type="SUPFAM" id="SSF51695">
    <property type="entry name" value="PLC-like phosphodiesterases"/>
    <property type="match status" value="1"/>
</dbReference>
<dbReference type="InterPro" id="IPR017946">
    <property type="entry name" value="PLC-like_Pdiesterase_TIM-brl"/>
</dbReference>
<keyword evidence="2" id="KW-0378">Hydrolase</keyword>